<accession>A0A9W6RM59</accession>
<sequence>MSVWAGPILSDPPDTLERGFERRPEMMTRDLTAVDDVELIEELSLLTTQTARMRSRMADIMSELDRRRAS</sequence>
<gene>
    <name evidence="1" type="ORF">Airi01_064900</name>
</gene>
<evidence type="ECO:0000313" key="2">
    <source>
        <dbReference type="Proteomes" id="UP001165135"/>
    </source>
</evidence>
<protein>
    <submittedName>
        <fullName evidence="1">Uncharacterized protein</fullName>
    </submittedName>
</protein>
<dbReference type="Proteomes" id="UP001165135">
    <property type="component" value="Unassembled WGS sequence"/>
</dbReference>
<dbReference type="EMBL" id="BSTJ01000009">
    <property type="protein sequence ID" value="GLY78223.1"/>
    <property type="molecule type" value="Genomic_DNA"/>
</dbReference>
<name>A0A9W6RM59_9ACTN</name>
<proteinExistence type="predicted"/>
<evidence type="ECO:0000313" key="1">
    <source>
        <dbReference type="EMBL" id="GLY78223.1"/>
    </source>
</evidence>
<reference evidence="1" key="1">
    <citation type="submission" date="2023-03" db="EMBL/GenBank/DDBJ databases">
        <title>Actinoallomurus iriomotensis NBRC 103681.</title>
        <authorList>
            <person name="Ichikawa N."/>
            <person name="Sato H."/>
            <person name="Tonouchi N."/>
        </authorList>
    </citation>
    <scope>NUCLEOTIDE SEQUENCE</scope>
    <source>
        <strain evidence="1">NBRC 103681</strain>
    </source>
</reference>
<comment type="caution">
    <text evidence="1">The sequence shown here is derived from an EMBL/GenBank/DDBJ whole genome shotgun (WGS) entry which is preliminary data.</text>
</comment>
<organism evidence="1 2">
    <name type="scientific">Actinoallomurus iriomotensis</name>
    <dbReference type="NCBI Taxonomy" id="478107"/>
    <lineage>
        <taxon>Bacteria</taxon>
        <taxon>Bacillati</taxon>
        <taxon>Actinomycetota</taxon>
        <taxon>Actinomycetes</taxon>
        <taxon>Streptosporangiales</taxon>
        <taxon>Thermomonosporaceae</taxon>
        <taxon>Actinoallomurus</taxon>
    </lineage>
</organism>
<dbReference type="AlphaFoldDB" id="A0A9W6RM59"/>